<dbReference type="SFLD" id="SFLDG01129">
    <property type="entry name" value="C1.5:_HAD__Beta-PGM__Phosphata"/>
    <property type="match status" value="1"/>
</dbReference>
<organism evidence="5 6">
    <name type="scientific">Pseudomonas neuropathica</name>
    <dbReference type="NCBI Taxonomy" id="2730425"/>
    <lineage>
        <taxon>Bacteria</taxon>
        <taxon>Pseudomonadati</taxon>
        <taxon>Pseudomonadota</taxon>
        <taxon>Gammaproteobacteria</taxon>
        <taxon>Pseudomonadales</taxon>
        <taxon>Pseudomonadaceae</taxon>
        <taxon>Pseudomonas</taxon>
    </lineage>
</organism>
<dbReference type="EMBL" id="JACOPX010000005">
    <property type="protein sequence ID" value="MBF6033283.1"/>
    <property type="molecule type" value="Genomic_DNA"/>
</dbReference>
<evidence type="ECO:0000256" key="4">
    <source>
        <dbReference type="ARBA" id="ARBA00022842"/>
    </source>
</evidence>
<dbReference type="InterPro" id="IPR023198">
    <property type="entry name" value="PGP-like_dom2"/>
</dbReference>
<dbReference type="InterPro" id="IPR036412">
    <property type="entry name" value="HAD-like_sf"/>
</dbReference>
<keyword evidence="6" id="KW-1185">Reference proteome</keyword>
<keyword evidence="4" id="KW-0460">Magnesium</keyword>
<dbReference type="Pfam" id="PF13419">
    <property type="entry name" value="HAD_2"/>
    <property type="match status" value="1"/>
</dbReference>
<evidence type="ECO:0000313" key="6">
    <source>
        <dbReference type="Proteomes" id="UP000722111"/>
    </source>
</evidence>
<keyword evidence="3" id="KW-0479">Metal-binding</keyword>
<sequence>MIKAIVFDMDGVLIDAKEWHYEALNKALALFGFEISRYDHLTSFDGLPTSTKLNMLSKMSNLPIELHSFINELKQSYTMDMVHEKCRPRFIHEYALSSLRANGYKLGVASNSIRATVQTMMQKADLDDYLDIMLSNEDVEKPKPSPDIYIKAMQQLGFTPAECLIVEDNENGILAARASGAHVLVVSDVDEVNYENIMNAIRRAEGN</sequence>
<evidence type="ECO:0000256" key="2">
    <source>
        <dbReference type="ARBA" id="ARBA00006171"/>
    </source>
</evidence>
<dbReference type="Proteomes" id="UP000722111">
    <property type="component" value="Unassembled WGS sequence"/>
</dbReference>
<dbReference type="RefSeq" id="WP_194934025.1">
    <property type="nucleotide sequence ID" value="NZ_JACOPX010000005.1"/>
</dbReference>
<dbReference type="NCBIfam" id="TIGR01509">
    <property type="entry name" value="HAD-SF-IA-v3"/>
    <property type="match status" value="1"/>
</dbReference>
<dbReference type="NCBIfam" id="TIGR01549">
    <property type="entry name" value="HAD-SF-IA-v1"/>
    <property type="match status" value="1"/>
</dbReference>
<dbReference type="SFLD" id="SFLDG01135">
    <property type="entry name" value="C1.5.6:_HAD__Beta-PGM__Phospha"/>
    <property type="match status" value="1"/>
</dbReference>
<dbReference type="SFLD" id="SFLDS00003">
    <property type="entry name" value="Haloacid_Dehalogenase"/>
    <property type="match status" value="1"/>
</dbReference>
<dbReference type="Gene3D" id="1.10.150.240">
    <property type="entry name" value="Putative phosphatase, domain 2"/>
    <property type="match status" value="1"/>
</dbReference>
<reference evidence="5 6" key="1">
    <citation type="submission" date="2020-08" db="EMBL/GenBank/DDBJ databases">
        <title>Description of novel Pseudomonas species.</title>
        <authorList>
            <person name="Duman M."/>
            <person name="Mulet M."/>
            <person name="Altun S."/>
            <person name="Saticioglu I.B."/>
            <person name="Lalucat J."/>
            <person name="Garcia-Valdes E."/>
        </authorList>
    </citation>
    <scope>NUCLEOTIDE SEQUENCE [LARGE SCALE GENOMIC DNA]</scope>
    <source>
        <strain evidence="5 6">P155</strain>
    </source>
</reference>
<dbReference type="InterPro" id="IPR041492">
    <property type="entry name" value="HAD_2"/>
</dbReference>
<protein>
    <submittedName>
        <fullName evidence="5">HAD family phosphatase</fullName>
    </submittedName>
</protein>
<dbReference type="Gene3D" id="3.40.50.1000">
    <property type="entry name" value="HAD superfamily/HAD-like"/>
    <property type="match status" value="1"/>
</dbReference>
<dbReference type="InterPro" id="IPR006439">
    <property type="entry name" value="HAD-SF_hydro_IA"/>
</dbReference>
<comment type="similarity">
    <text evidence="2">Belongs to the HAD-like hydrolase superfamily. CbbY/CbbZ/Gph/YieH family.</text>
</comment>
<dbReference type="PANTHER" id="PTHR46193:SF9">
    <property type="entry name" value="HALOACID DEHALOGENASE-LIKE HYDROLASE DOMAIN-CONTAINING PROTEIN SGPP"/>
    <property type="match status" value="1"/>
</dbReference>
<dbReference type="PANTHER" id="PTHR46193">
    <property type="entry name" value="6-PHOSPHOGLUCONATE PHOSPHATASE"/>
    <property type="match status" value="1"/>
</dbReference>
<evidence type="ECO:0000256" key="1">
    <source>
        <dbReference type="ARBA" id="ARBA00001946"/>
    </source>
</evidence>
<comment type="cofactor">
    <cofactor evidence="1">
        <name>Mg(2+)</name>
        <dbReference type="ChEBI" id="CHEBI:18420"/>
    </cofactor>
</comment>
<dbReference type="SUPFAM" id="SSF56784">
    <property type="entry name" value="HAD-like"/>
    <property type="match status" value="1"/>
</dbReference>
<accession>A0ABS0BI64</accession>
<dbReference type="InterPro" id="IPR051600">
    <property type="entry name" value="Beta-PGM-like"/>
</dbReference>
<name>A0ABS0BI64_9PSED</name>
<gene>
    <name evidence="5" type="ORF">H8F23_08480</name>
</gene>
<evidence type="ECO:0000313" key="5">
    <source>
        <dbReference type="EMBL" id="MBF6033283.1"/>
    </source>
</evidence>
<dbReference type="PRINTS" id="PR00413">
    <property type="entry name" value="HADHALOGNASE"/>
</dbReference>
<dbReference type="InterPro" id="IPR023214">
    <property type="entry name" value="HAD_sf"/>
</dbReference>
<comment type="caution">
    <text evidence="5">The sequence shown here is derived from an EMBL/GenBank/DDBJ whole genome shotgun (WGS) entry which is preliminary data.</text>
</comment>
<evidence type="ECO:0000256" key="3">
    <source>
        <dbReference type="ARBA" id="ARBA00022723"/>
    </source>
</evidence>
<proteinExistence type="inferred from homology"/>